<dbReference type="Pfam" id="PF19540">
    <property type="entry name" value="DUF6064"/>
    <property type="match status" value="1"/>
</dbReference>
<dbReference type="InterPro" id="IPR045708">
    <property type="entry name" value="DUF6064"/>
</dbReference>
<feature type="transmembrane region" description="Helical" evidence="1">
    <location>
        <begin position="183"/>
        <end position="200"/>
    </location>
</feature>
<comment type="caution">
    <text evidence="2">The sequence shown here is derived from an EMBL/GenBank/DDBJ whole genome shotgun (WGS) entry which is preliminary data.</text>
</comment>
<proteinExistence type="predicted"/>
<feature type="transmembrane region" description="Helical" evidence="1">
    <location>
        <begin position="73"/>
        <end position="91"/>
    </location>
</feature>
<feature type="transmembrane region" description="Helical" evidence="1">
    <location>
        <begin position="103"/>
        <end position="128"/>
    </location>
</feature>
<evidence type="ECO:0000313" key="2">
    <source>
        <dbReference type="EMBL" id="NFJ08572.1"/>
    </source>
</evidence>
<feature type="transmembrane region" description="Helical" evidence="1">
    <location>
        <begin position="17"/>
        <end position="36"/>
    </location>
</feature>
<organism evidence="2 3">
    <name type="scientific">Clostridium botulinum</name>
    <dbReference type="NCBI Taxonomy" id="1491"/>
    <lineage>
        <taxon>Bacteria</taxon>
        <taxon>Bacillati</taxon>
        <taxon>Bacillota</taxon>
        <taxon>Clostridia</taxon>
        <taxon>Eubacteriales</taxon>
        <taxon>Clostridiaceae</taxon>
        <taxon>Clostridium</taxon>
    </lineage>
</organism>
<evidence type="ECO:0000256" key="1">
    <source>
        <dbReference type="SAM" id="Phobius"/>
    </source>
</evidence>
<keyword evidence="1" id="KW-0812">Transmembrane</keyword>
<protein>
    <submittedName>
        <fullName evidence="2">Uncharacterized protein</fullName>
    </submittedName>
</protein>
<keyword evidence="1" id="KW-0472">Membrane</keyword>
<accession>A0A846J5D9</accession>
<gene>
    <name evidence="2" type="ORF">FC871_08810</name>
</gene>
<feature type="transmembrane region" description="Helical" evidence="1">
    <location>
        <begin position="134"/>
        <end position="152"/>
    </location>
</feature>
<keyword evidence="1" id="KW-1133">Transmembrane helix</keyword>
<sequence length="205" mass="23772">MSLLFWNTISNYNQSTWVAQLIICVIGIILTTLIYIKPTKTVKVLLKIFLSFSFAWISIAFFIMHGSNELNKYLTATLFGVIALLFFIDIFKNNIIFERNKRFNKLVFILYILFLSYPLISLIFGHAYPAITTWLMPCPLVVYSITLLISFSTRVDYKILILLIFWALTGLPKIFMFGVPEDFILLISGILSSFIWILIIKKKEN</sequence>
<dbReference type="AlphaFoldDB" id="A0A846J5D9"/>
<reference evidence="2 3" key="1">
    <citation type="submission" date="2019-04" db="EMBL/GenBank/DDBJ databases">
        <title>Genome sequencing of Clostridium botulinum Groups I-IV and Clostridium butyricum.</title>
        <authorList>
            <person name="Brunt J."/>
            <person name="Van Vliet A.H.M."/>
            <person name="Stringer S.C."/>
            <person name="Carter A.T."/>
            <person name="Peck M.W."/>
        </authorList>
    </citation>
    <scope>NUCLEOTIDE SEQUENCE [LARGE SCALE GENOMIC DNA]</scope>
    <source>
        <strain evidence="2 3">Colworth BL30</strain>
    </source>
</reference>
<feature type="transmembrane region" description="Helical" evidence="1">
    <location>
        <begin position="48"/>
        <end position="67"/>
    </location>
</feature>
<feature type="transmembrane region" description="Helical" evidence="1">
    <location>
        <begin position="159"/>
        <end position="177"/>
    </location>
</feature>
<dbReference type="Proteomes" id="UP000480039">
    <property type="component" value="Unassembled WGS sequence"/>
</dbReference>
<evidence type="ECO:0000313" key="3">
    <source>
        <dbReference type="Proteomes" id="UP000480039"/>
    </source>
</evidence>
<name>A0A846J5D9_CLOBO</name>
<dbReference type="EMBL" id="SWQE01000004">
    <property type="protein sequence ID" value="NFJ08572.1"/>
    <property type="molecule type" value="Genomic_DNA"/>
</dbReference>